<feature type="region of interest" description="Disordered" evidence="1">
    <location>
        <begin position="121"/>
        <end position="145"/>
    </location>
</feature>
<feature type="compositionally biased region" description="Polar residues" evidence="1">
    <location>
        <begin position="209"/>
        <end position="226"/>
    </location>
</feature>
<dbReference type="InParanoid" id="M1E1A6"/>
<keyword evidence="2" id="KW-1133">Transmembrane helix</keyword>
<organism evidence="3 4">
    <name type="scientific">Solanum tuberosum</name>
    <name type="common">Potato</name>
    <dbReference type="NCBI Taxonomy" id="4113"/>
    <lineage>
        <taxon>Eukaryota</taxon>
        <taxon>Viridiplantae</taxon>
        <taxon>Streptophyta</taxon>
        <taxon>Embryophyta</taxon>
        <taxon>Tracheophyta</taxon>
        <taxon>Spermatophyta</taxon>
        <taxon>Magnoliopsida</taxon>
        <taxon>eudicotyledons</taxon>
        <taxon>Gunneridae</taxon>
        <taxon>Pentapetalae</taxon>
        <taxon>asterids</taxon>
        <taxon>lamiids</taxon>
        <taxon>Solanales</taxon>
        <taxon>Solanaceae</taxon>
        <taxon>Solanoideae</taxon>
        <taxon>Solaneae</taxon>
        <taxon>Solanum</taxon>
    </lineage>
</organism>
<dbReference type="Gramene" id="PGSC0003DMT400097729">
    <property type="protein sequence ID" value="PGSC0003DMT400097729"/>
    <property type="gene ID" value="PGSC0003DMG400047300"/>
</dbReference>
<reference evidence="4" key="1">
    <citation type="journal article" date="2011" name="Nature">
        <title>Genome sequence and analysis of the tuber crop potato.</title>
        <authorList>
            <consortium name="The Potato Genome Sequencing Consortium"/>
        </authorList>
    </citation>
    <scope>NUCLEOTIDE SEQUENCE [LARGE SCALE GENOMIC DNA]</scope>
    <source>
        <strain evidence="4">cv. DM1-3 516 R44</strain>
    </source>
</reference>
<evidence type="ECO:0000313" key="3">
    <source>
        <dbReference type="EnsemblPlants" id="PGSC0003DMT400097729"/>
    </source>
</evidence>
<proteinExistence type="predicted"/>
<sequence>MLECISTSFHDINLGASWEATQALLFAISITFVGYCLGWSWCFGRNANGRGDGTLSGSPNCPYHHPNASPYEGISKPKVPAQCVIDMDYPLSQRQAKPQGPLPRKKAKEVVIAAEVETPQTTRCKPPQVSDVPEDPSSQYPMVSADSEIPPATVIRDSTVADEDGESNTLEVDEKDLLDQEIYVYEDLEDLEGDISWVATEASLCDTSMIGSSGSKPTDEVVTQPSGVGVEQGTDSQVEVTPASKRSPQA</sequence>
<feature type="compositionally biased region" description="Polar residues" evidence="1">
    <location>
        <begin position="233"/>
        <end position="250"/>
    </location>
</feature>
<accession>M1E1A6</accession>
<feature type="region of interest" description="Disordered" evidence="1">
    <location>
        <begin position="209"/>
        <end position="250"/>
    </location>
</feature>
<dbReference type="EnsemblPlants" id="PGSC0003DMT400097729">
    <property type="protein sequence ID" value="PGSC0003DMT400097729"/>
    <property type="gene ID" value="PGSC0003DMG400047300"/>
</dbReference>
<dbReference type="AlphaFoldDB" id="M1E1A6"/>
<protein>
    <submittedName>
        <fullName evidence="3">Uncharacterized protein</fullName>
    </submittedName>
</protein>
<keyword evidence="2" id="KW-0472">Membrane</keyword>
<evidence type="ECO:0000313" key="4">
    <source>
        <dbReference type="Proteomes" id="UP000011115"/>
    </source>
</evidence>
<evidence type="ECO:0000256" key="1">
    <source>
        <dbReference type="SAM" id="MobiDB-lite"/>
    </source>
</evidence>
<dbReference type="Proteomes" id="UP000011115">
    <property type="component" value="Unassembled WGS sequence"/>
</dbReference>
<feature type="transmembrane region" description="Helical" evidence="2">
    <location>
        <begin position="23"/>
        <end position="43"/>
    </location>
</feature>
<keyword evidence="4" id="KW-1185">Reference proteome</keyword>
<reference evidence="3" key="2">
    <citation type="submission" date="2015-06" db="UniProtKB">
        <authorList>
            <consortium name="EnsemblPlants"/>
        </authorList>
    </citation>
    <scope>IDENTIFICATION</scope>
    <source>
        <strain evidence="3">DM1-3 516 R44</strain>
    </source>
</reference>
<dbReference type="HOGENOM" id="CLU_1112928_0_0_1"/>
<dbReference type="PaxDb" id="4113-PGSC0003DMT400097729"/>
<evidence type="ECO:0000256" key="2">
    <source>
        <dbReference type="SAM" id="Phobius"/>
    </source>
</evidence>
<name>M1E1A6_SOLTU</name>
<keyword evidence="2" id="KW-0812">Transmembrane</keyword>